<dbReference type="Proteomes" id="UP001057998">
    <property type="component" value="Chromosome 2"/>
</dbReference>
<evidence type="ECO:0000313" key="1">
    <source>
        <dbReference type="EMBL" id="UTV29705.1"/>
    </source>
</evidence>
<proteinExistence type="predicted"/>
<keyword evidence="2" id="KW-1185">Reference proteome</keyword>
<protein>
    <submittedName>
        <fullName evidence="1">Uncharacterized protein</fullName>
    </submittedName>
</protein>
<organism evidence="1 2">
    <name type="scientific">Photobacterium atrarenae</name>
    <dbReference type="NCBI Taxonomy" id="865757"/>
    <lineage>
        <taxon>Bacteria</taxon>
        <taxon>Pseudomonadati</taxon>
        <taxon>Pseudomonadota</taxon>
        <taxon>Gammaproteobacteria</taxon>
        <taxon>Vibrionales</taxon>
        <taxon>Vibrionaceae</taxon>
        <taxon>Photobacterium</taxon>
    </lineage>
</organism>
<name>A0ABY5GK59_9GAMM</name>
<dbReference type="EMBL" id="CP101509">
    <property type="protein sequence ID" value="UTV29705.1"/>
    <property type="molecule type" value="Genomic_DNA"/>
</dbReference>
<gene>
    <name evidence="1" type="ORF">NNL38_22100</name>
</gene>
<reference evidence="1" key="1">
    <citation type="submission" date="2022-07" db="EMBL/GenBank/DDBJ databases">
        <title>Genome sequencing of Photobacterium atrarenae GJH2-4.</title>
        <authorList>
            <person name="Park S.-J."/>
        </authorList>
    </citation>
    <scope>NUCLEOTIDE SEQUENCE</scope>
    <source>
        <strain evidence="1">GJH2-4</strain>
    </source>
</reference>
<sequence length="80" mass="9586">MKHLYEQISKAINCQLPQINYADEVEKYRMITEDYRIKRVLEGWINQIKIWNPEFEGIFHGQEDIEVLIPAQADAEFLNF</sequence>
<accession>A0ABY5GK59</accession>
<dbReference type="RefSeq" id="WP_255391024.1">
    <property type="nucleotide sequence ID" value="NZ_CP101509.1"/>
</dbReference>
<evidence type="ECO:0000313" key="2">
    <source>
        <dbReference type="Proteomes" id="UP001057998"/>
    </source>
</evidence>